<dbReference type="Gene3D" id="3.40.50.12710">
    <property type="match status" value="1"/>
</dbReference>
<evidence type="ECO:0000313" key="4">
    <source>
        <dbReference type="Proteomes" id="UP001597314"/>
    </source>
</evidence>
<dbReference type="InterPro" id="IPR038375">
    <property type="entry name" value="NDUFAF7_sf"/>
</dbReference>
<protein>
    <submittedName>
        <fullName evidence="3">Class I SAM-dependent methyltransferase</fullName>
    </submittedName>
</protein>
<dbReference type="SUPFAM" id="SSF53335">
    <property type="entry name" value="S-adenosyl-L-methionine-dependent methyltransferases"/>
    <property type="match status" value="1"/>
</dbReference>
<dbReference type="InterPro" id="IPR029063">
    <property type="entry name" value="SAM-dependent_MTases_sf"/>
</dbReference>
<name>A0ABW5ARE4_9BRAD</name>
<organism evidence="3 4">
    <name type="scientific">Rhodoplanes azumiensis</name>
    <dbReference type="NCBI Taxonomy" id="1897628"/>
    <lineage>
        <taxon>Bacteria</taxon>
        <taxon>Pseudomonadati</taxon>
        <taxon>Pseudomonadota</taxon>
        <taxon>Alphaproteobacteria</taxon>
        <taxon>Hyphomicrobiales</taxon>
        <taxon>Nitrobacteraceae</taxon>
        <taxon>Rhodoplanes</taxon>
    </lineage>
</organism>
<dbReference type="EMBL" id="JBHUIW010000050">
    <property type="protein sequence ID" value="MFD2185080.1"/>
    <property type="molecule type" value="Genomic_DNA"/>
</dbReference>
<keyword evidence="1 3" id="KW-0489">Methyltransferase</keyword>
<evidence type="ECO:0000256" key="1">
    <source>
        <dbReference type="ARBA" id="ARBA00022603"/>
    </source>
</evidence>
<dbReference type="GO" id="GO:0008168">
    <property type="term" value="F:methyltransferase activity"/>
    <property type="evidence" value="ECO:0007669"/>
    <property type="project" value="UniProtKB-KW"/>
</dbReference>
<dbReference type="PANTHER" id="PTHR12049">
    <property type="entry name" value="PROTEIN ARGININE METHYLTRANSFERASE NDUFAF7, MITOCHONDRIAL"/>
    <property type="match status" value="1"/>
</dbReference>
<gene>
    <name evidence="3" type="ORF">ACFSOX_23245</name>
</gene>
<dbReference type="Pfam" id="PF02636">
    <property type="entry name" value="Methyltransf_28"/>
    <property type="match status" value="1"/>
</dbReference>
<dbReference type="Proteomes" id="UP001597314">
    <property type="component" value="Unassembled WGS sequence"/>
</dbReference>
<keyword evidence="2" id="KW-0808">Transferase</keyword>
<sequence length="373" mass="39066">MTSPLVSPLADLLRRKIADHGPLPLAEWMAVCLGHPEHGYYATRDPLGRAGDFVTAPEISQMFGEVLGLWAAAVWQQMGAPVPVRLVELGPGRGTMMADILRAARVLPGFRAALRVHLVETSPVLAERQRESLAGAGVPIAWHRDLGEVPDGPTILVANEFFDAFPVHQAEKTRDGWCERQVGLAPDGGFALRLGPADPNLAERIPEFWRVAPSGTLFEWRDEAPVAALARRVAAGGAALVIDYGHVDQGPGETLQAMRGHAFADPFSSPGEADLTAHVDFVALAATAGAAGAAVHGPVTQASLLKNLGIEARAAALKATNPDRAAEIDAALARLVDTKTKTGMGGLFKAIGLADPALGPLPGLIAGPTETAP</sequence>
<accession>A0ABW5ARE4</accession>
<keyword evidence="4" id="KW-1185">Reference proteome</keyword>
<dbReference type="PANTHER" id="PTHR12049:SF7">
    <property type="entry name" value="PROTEIN ARGININE METHYLTRANSFERASE NDUFAF7, MITOCHONDRIAL"/>
    <property type="match status" value="1"/>
</dbReference>
<dbReference type="GO" id="GO:0032259">
    <property type="term" value="P:methylation"/>
    <property type="evidence" value="ECO:0007669"/>
    <property type="project" value="UniProtKB-KW"/>
</dbReference>
<proteinExistence type="predicted"/>
<dbReference type="RefSeq" id="WP_378480198.1">
    <property type="nucleotide sequence ID" value="NZ_JBHUIW010000050.1"/>
</dbReference>
<evidence type="ECO:0000313" key="3">
    <source>
        <dbReference type="EMBL" id="MFD2185080.1"/>
    </source>
</evidence>
<reference evidence="4" key="1">
    <citation type="journal article" date="2019" name="Int. J. Syst. Evol. Microbiol.">
        <title>The Global Catalogue of Microorganisms (GCM) 10K type strain sequencing project: providing services to taxonomists for standard genome sequencing and annotation.</title>
        <authorList>
            <consortium name="The Broad Institute Genomics Platform"/>
            <consortium name="The Broad Institute Genome Sequencing Center for Infectious Disease"/>
            <person name="Wu L."/>
            <person name="Ma J."/>
        </authorList>
    </citation>
    <scope>NUCLEOTIDE SEQUENCE [LARGE SCALE GENOMIC DNA]</scope>
    <source>
        <strain evidence="4">CGMCC 1.6774</strain>
    </source>
</reference>
<dbReference type="InterPro" id="IPR003788">
    <property type="entry name" value="NDUFAF7"/>
</dbReference>
<evidence type="ECO:0000256" key="2">
    <source>
        <dbReference type="ARBA" id="ARBA00022679"/>
    </source>
</evidence>
<comment type="caution">
    <text evidence="3">The sequence shown here is derived from an EMBL/GenBank/DDBJ whole genome shotgun (WGS) entry which is preliminary data.</text>
</comment>